<dbReference type="OrthoDB" id="5295208at2759"/>
<organism evidence="2 3">
    <name type="scientific">Aureobasidium uvarum</name>
    <dbReference type="NCBI Taxonomy" id="2773716"/>
    <lineage>
        <taxon>Eukaryota</taxon>
        <taxon>Fungi</taxon>
        <taxon>Dikarya</taxon>
        <taxon>Ascomycota</taxon>
        <taxon>Pezizomycotina</taxon>
        <taxon>Dothideomycetes</taxon>
        <taxon>Dothideomycetidae</taxon>
        <taxon>Dothideales</taxon>
        <taxon>Saccotheciaceae</taxon>
        <taxon>Aureobasidium</taxon>
    </lineage>
</organism>
<protein>
    <recommendedName>
        <fullName evidence="1">Ubiquitin-like domain-containing protein</fullName>
    </recommendedName>
</protein>
<dbReference type="Gene3D" id="3.10.20.90">
    <property type="entry name" value="Phosphatidylinositol 3-kinase Catalytic Subunit, Chain A, domain 1"/>
    <property type="match status" value="1"/>
</dbReference>
<name>A0A9N8KNJ4_9PEZI</name>
<dbReference type="Pfam" id="PF14560">
    <property type="entry name" value="Ubiquitin_2"/>
    <property type="match status" value="1"/>
</dbReference>
<accession>A0A9N8KNJ4</accession>
<dbReference type="SUPFAM" id="SSF54236">
    <property type="entry name" value="Ubiquitin-like"/>
    <property type="match status" value="1"/>
</dbReference>
<dbReference type="GO" id="GO:0007023">
    <property type="term" value="P:post-chaperonin tubulin folding pathway"/>
    <property type="evidence" value="ECO:0007669"/>
    <property type="project" value="InterPro"/>
</dbReference>
<sequence length="109" mass="12169">MADVPLLITSENARSERRISPAWTIAQLKGRLEPITGIPASSQKLTLKVASWPDQNLQTVDEDNTQLDAFTLQSYAELHVSNYSDVPPYVPMRHCRSTYMASSHPDARA</sequence>
<dbReference type="AlphaFoldDB" id="A0A9N8KNJ4"/>
<feature type="domain" description="Ubiquitin-like" evidence="1">
    <location>
        <begin position="4"/>
        <end position="82"/>
    </location>
</feature>
<dbReference type="InterPro" id="IPR029071">
    <property type="entry name" value="Ubiquitin-like_domsf"/>
</dbReference>
<proteinExistence type="predicted"/>
<evidence type="ECO:0000313" key="3">
    <source>
        <dbReference type="Proteomes" id="UP000745764"/>
    </source>
</evidence>
<dbReference type="CDD" id="cd01789">
    <property type="entry name" value="Ubl_TBCB"/>
    <property type="match status" value="1"/>
</dbReference>
<keyword evidence="3" id="KW-1185">Reference proteome</keyword>
<dbReference type="InterPro" id="IPR045172">
    <property type="entry name" value="TBCB_Ubl"/>
</dbReference>
<reference evidence="2" key="1">
    <citation type="submission" date="2020-06" db="EMBL/GenBank/DDBJ databases">
        <authorList>
            <person name="Onetto C."/>
        </authorList>
    </citation>
    <scope>NUCLEOTIDE SEQUENCE</scope>
</reference>
<dbReference type="GO" id="GO:0043014">
    <property type="term" value="F:alpha-tubulin binding"/>
    <property type="evidence" value="ECO:0007669"/>
    <property type="project" value="InterPro"/>
</dbReference>
<comment type="caution">
    <text evidence="2">The sequence shown here is derived from an EMBL/GenBank/DDBJ whole genome shotgun (WGS) entry which is preliminary data.</text>
</comment>
<gene>
    <name evidence="2" type="ORF">AWRI4620_LOCUS7357</name>
</gene>
<evidence type="ECO:0000313" key="2">
    <source>
        <dbReference type="EMBL" id="CAD0113102.1"/>
    </source>
</evidence>
<dbReference type="EMBL" id="CAINUL010000015">
    <property type="protein sequence ID" value="CAD0113102.1"/>
    <property type="molecule type" value="Genomic_DNA"/>
</dbReference>
<dbReference type="InterPro" id="IPR000626">
    <property type="entry name" value="Ubiquitin-like_dom"/>
</dbReference>
<evidence type="ECO:0000259" key="1">
    <source>
        <dbReference type="Pfam" id="PF14560"/>
    </source>
</evidence>
<dbReference type="Proteomes" id="UP000745764">
    <property type="component" value="Unassembled WGS sequence"/>
</dbReference>
<dbReference type="GO" id="GO:0007021">
    <property type="term" value="P:tubulin complex assembly"/>
    <property type="evidence" value="ECO:0007669"/>
    <property type="project" value="InterPro"/>
</dbReference>